<accession>A0A4Q8L9Q1</accession>
<dbReference type="EMBL" id="SHMB01000009">
    <property type="protein sequence ID" value="TAA25287.1"/>
    <property type="molecule type" value="Genomic_DNA"/>
</dbReference>
<dbReference type="AlphaFoldDB" id="A0A4Q8L9Q1"/>
<gene>
    <name evidence="1" type="ORF">EA661_17565</name>
</gene>
<dbReference type="Proteomes" id="UP000291286">
    <property type="component" value="Unassembled WGS sequence"/>
</dbReference>
<name>A0A4Q8L9Q1_9GAMM</name>
<protein>
    <submittedName>
        <fullName evidence="1">Uncharacterized protein</fullName>
    </submittedName>
</protein>
<evidence type="ECO:0000313" key="2">
    <source>
        <dbReference type="Proteomes" id="UP000291286"/>
    </source>
</evidence>
<comment type="caution">
    <text evidence="1">The sequence shown here is derived from an EMBL/GenBank/DDBJ whole genome shotgun (WGS) entry which is preliminary data.</text>
</comment>
<organism evidence="1 2">
    <name type="scientific">Pseudoxanthomonas winnipegensis</name>
    <dbReference type="NCBI Taxonomy" id="2480810"/>
    <lineage>
        <taxon>Bacteria</taxon>
        <taxon>Pseudomonadati</taxon>
        <taxon>Pseudomonadota</taxon>
        <taxon>Gammaproteobacteria</taxon>
        <taxon>Lysobacterales</taxon>
        <taxon>Lysobacteraceae</taxon>
        <taxon>Pseudoxanthomonas</taxon>
    </lineage>
</organism>
<evidence type="ECO:0000313" key="1">
    <source>
        <dbReference type="EMBL" id="TAA25287.1"/>
    </source>
</evidence>
<reference evidence="1 2" key="1">
    <citation type="submission" date="2019-02" db="EMBL/GenBank/DDBJ databases">
        <title>WGS of Pseudoxanthomonas species novum from clinical isolates.</title>
        <authorList>
            <person name="Bernier A.-M."/>
            <person name="Bernard K."/>
            <person name="Vachon A."/>
        </authorList>
    </citation>
    <scope>NUCLEOTIDE SEQUENCE [LARGE SCALE GENOMIC DNA]</scope>
    <source>
        <strain evidence="1 2">NML171202</strain>
    </source>
</reference>
<dbReference type="RefSeq" id="WP_130521151.1">
    <property type="nucleotide sequence ID" value="NZ_SHMA01000009.1"/>
</dbReference>
<proteinExistence type="predicted"/>
<sequence>MLTRSFELIERVMALGYRYRPYVAGIVAKAHISGMIERVSIAKPYTYRLSSGWQGDLDASVVSKRTAAPAEAPVPKPHAPADMREPLAYRGPAFTSGPLAPSVGVVCAERAESADDELSPYVGGRIVDSLHRHFDKFFGVD</sequence>